<feature type="domain" description="DNA helicase Pif1-like 2B" evidence="1">
    <location>
        <begin position="92"/>
        <end position="136"/>
    </location>
</feature>
<keyword evidence="2" id="KW-0347">Helicase</keyword>
<keyword evidence="2" id="KW-0378">Hydrolase</keyword>
<name>A0A8X6RTB3_TRICX</name>
<dbReference type="SUPFAM" id="SSF52540">
    <property type="entry name" value="P-loop containing nucleoside triphosphate hydrolases"/>
    <property type="match status" value="1"/>
</dbReference>
<comment type="caution">
    <text evidence="2">The sequence shown here is derived from an EMBL/GenBank/DDBJ whole genome shotgun (WGS) entry which is preliminary data.</text>
</comment>
<protein>
    <submittedName>
        <fullName evidence="2">ATP-dependent DNA helicase</fullName>
    </submittedName>
</protein>
<accession>A0A8X6RTB3</accession>
<proteinExistence type="predicted"/>
<dbReference type="InterPro" id="IPR049163">
    <property type="entry name" value="Pif1-like_2B_dom"/>
</dbReference>
<evidence type="ECO:0000313" key="2">
    <source>
        <dbReference type="EMBL" id="GFX94737.1"/>
    </source>
</evidence>
<evidence type="ECO:0000313" key="3">
    <source>
        <dbReference type="Proteomes" id="UP000887159"/>
    </source>
</evidence>
<sequence>MEIDESTQCITLPANFCKITENIDELVQKVFPNIAQNYKNHQWLSTRAILAAKNIDVNTINFTIQHGIPSETTYKSIDTVENQDEIVNYPTEFFNSLDLPGMPPHVLTLKIGVPIILLRNISPPPRLCNGTRLSVKKMMNNVIEATKF</sequence>
<keyword evidence="3" id="KW-1185">Reference proteome</keyword>
<evidence type="ECO:0000259" key="1">
    <source>
        <dbReference type="Pfam" id="PF21530"/>
    </source>
</evidence>
<gene>
    <name evidence="2" type="primary">g.43332</name>
    <name evidence="2" type="ORF">TNCV_4800141</name>
</gene>
<keyword evidence="2" id="KW-0067">ATP-binding</keyword>
<organism evidence="2 3">
    <name type="scientific">Trichonephila clavipes</name>
    <name type="common">Golden silk orbweaver</name>
    <name type="synonym">Nephila clavipes</name>
    <dbReference type="NCBI Taxonomy" id="2585209"/>
    <lineage>
        <taxon>Eukaryota</taxon>
        <taxon>Metazoa</taxon>
        <taxon>Ecdysozoa</taxon>
        <taxon>Arthropoda</taxon>
        <taxon>Chelicerata</taxon>
        <taxon>Arachnida</taxon>
        <taxon>Araneae</taxon>
        <taxon>Araneomorphae</taxon>
        <taxon>Entelegynae</taxon>
        <taxon>Araneoidea</taxon>
        <taxon>Nephilidae</taxon>
        <taxon>Trichonephila</taxon>
    </lineage>
</organism>
<dbReference type="PANTHER" id="PTHR10492">
    <property type="match status" value="1"/>
</dbReference>
<dbReference type="AlphaFoldDB" id="A0A8X6RTB3"/>
<dbReference type="Proteomes" id="UP000887159">
    <property type="component" value="Unassembled WGS sequence"/>
</dbReference>
<dbReference type="GO" id="GO:0004386">
    <property type="term" value="F:helicase activity"/>
    <property type="evidence" value="ECO:0007669"/>
    <property type="project" value="UniProtKB-KW"/>
</dbReference>
<dbReference type="Pfam" id="PF21530">
    <property type="entry name" value="Pif1_2B_dom"/>
    <property type="match status" value="1"/>
</dbReference>
<dbReference type="EMBL" id="BMAU01021179">
    <property type="protein sequence ID" value="GFX94737.1"/>
    <property type="molecule type" value="Genomic_DNA"/>
</dbReference>
<dbReference type="InterPro" id="IPR027417">
    <property type="entry name" value="P-loop_NTPase"/>
</dbReference>
<reference evidence="2" key="1">
    <citation type="submission" date="2020-08" db="EMBL/GenBank/DDBJ databases">
        <title>Multicomponent nature underlies the extraordinary mechanical properties of spider dragline silk.</title>
        <authorList>
            <person name="Kono N."/>
            <person name="Nakamura H."/>
            <person name="Mori M."/>
            <person name="Yoshida Y."/>
            <person name="Ohtoshi R."/>
            <person name="Malay A.D."/>
            <person name="Moran D.A.P."/>
            <person name="Tomita M."/>
            <person name="Numata K."/>
            <person name="Arakawa K."/>
        </authorList>
    </citation>
    <scope>NUCLEOTIDE SEQUENCE</scope>
</reference>
<keyword evidence="2" id="KW-0547">Nucleotide-binding</keyword>
<dbReference type="PANTHER" id="PTHR10492:SF57">
    <property type="entry name" value="ATP-DEPENDENT DNA HELICASE"/>
    <property type="match status" value="1"/>
</dbReference>